<dbReference type="EMBL" id="JAHYIQ010000001">
    <property type="protein sequence ID" value="KAK1135938.1"/>
    <property type="molecule type" value="Genomic_DNA"/>
</dbReference>
<gene>
    <name evidence="2" type="ORF">K0M31_000510</name>
</gene>
<sequence length="117" mass="13575">MRVSTLRSSVFLFTVFSVEIFTTAIKEPRGPIQEAIQNGVAAQYDRKDCIWRRGNDKDSCPDPDVKVYLYTSDRPRRELDTRESDWLRQDYDPIKENVLLIHGYAGSLIFNRIESSS</sequence>
<reference evidence="2" key="1">
    <citation type="submission" date="2021-10" db="EMBL/GenBank/DDBJ databases">
        <title>Melipona bicolor Genome sequencing and assembly.</title>
        <authorList>
            <person name="Araujo N.S."/>
            <person name="Arias M.C."/>
        </authorList>
    </citation>
    <scope>NUCLEOTIDE SEQUENCE</scope>
    <source>
        <strain evidence="2">USP_2M_L1-L4_2017</strain>
        <tissue evidence="2">Whole body</tissue>
    </source>
</reference>
<dbReference type="AlphaFoldDB" id="A0AA40GDP3"/>
<keyword evidence="3" id="KW-1185">Reference proteome</keyword>
<feature type="chain" id="PRO_5041318348" evidence="1">
    <location>
        <begin position="25"/>
        <end position="117"/>
    </location>
</feature>
<feature type="signal peptide" evidence="1">
    <location>
        <begin position="1"/>
        <end position="24"/>
    </location>
</feature>
<protein>
    <submittedName>
        <fullName evidence="2">Uncharacterized protein</fullName>
    </submittedName>
</protein>
<proteinExistence type="predicted"/>
<evidence type="ECO:0000313" key="2">
    <source>
        <dbReference type="EMBL" id="KAK1135938.1"/>
    </source>
</evidence>
<dbReference type="Proteomes" id="UP001177670">
    <property type="component" value="Unassembled WGS sequence"/>
</dbReference>
<accession>A0AA40GDP3</accession>
<name>A0AA40GDP3_9HYME</name>
<keyword evidence="1" id="KW-0732">Signal</keyword>
<evidence type="ECO:0000256" key="1">
    <source>
        <dbReference type="SAM" id="SignalP"/>
    </source>
</evidence>
<comment type="caution">
    <text evidence="2">The sequence shown here is derived from an EMBL/GenBank/DDBJ whole genome shotgun (WGS) entry which is preliminary data.</text>
</comment>
<evidence type="ECO:0000313" key="3">
    <source>
        <dbReference type="Proteomes" id="UP001177670"/>
    </source>
</evidence>
<organism evidence="2 3">
    <name type="scientific">Melipona bicolor</name>
    <dbReference type="NCBI Taxonomy" id="60889"/>
    <lineage>
        <taxon>Eukaryota</taxon>
        <taxon>Metazoa</taxon>
        <taxon>Ecdysozoa</taxon>
        <taxon>Arthropoda</taxon>
        <taxon>Hexapoda</taxon>
        <taxon>Insecta</taxon>
        <taxon>Pterygota</taxon>
        <taxon>Neoptera</taxon>
        <taxon>Endopterygota</taxon>
        <taxon>Hymenoptera</taxon>
        <taxon>Apocrita</taxon>
        <taxon>Aculeata</taxon>
        <taxon>Apoidea</taxon>
        <taxon>Anthophila</taxon>
        <taxon>Apidae</taxon>
        <taxon>Melipona</taxon>
    </lineage>
</organism>